<dbReference type="Proteomes" id="UP000805193">
    <property type="component" value="Unassembled WGS sequence"/>
</dbReference>
<proteinExistence type="predicted"/>
<name>A0AC60P350_IXOPE</name>
<evidence type="ECO:0000313" key="2">
    <source>
        <dbReference type="Proteomes" id="UP000805193"/>
    </source>
</evidence>
<gene>
    <name evidence="1" type="ORF">HPB47_009021</name>
</gene>
<reference evidence="1 2" key="1">
    <citation type="journal article" date="2020" name="Cell">
        <title>Large-Scale Comparative Analyses of Tick Genomes Elucidate Their Genetic Diversity and Vector Capacities.</title>
        <authorList>
            <consortium name="Tick Genome and Microbiome Consortium (TIGMIC)"/>
            <person name="Jia N."/>
            <person name="Wang J."/>
            <person name="Shi W."/>
            <person name="Du L."/>
            <person name="Sun Y."/>
            <person name="Zhan W."/>
            <person name="Jiang J.F."/>
            <person name="Wang Q."/>
            <person name="Zhang B."/>
            <person name="Ji P."/>
            <person name="Bell-Sakyi L."/>
            <person name="Cui X.M."/>
            <person name="Yuan T.T."/>
            <person name="Jiang B.G."/>
            <person name="Yang W.F."/>
            <person name="Lam T.T."/>
            <person name="Chang Q.C."/>
            <person name="Ding S.J."/>
            <person name="Wang X.J."/>
            <person name="Zhu J.G."/>
            <person name="Ruan X.D."/>
            <person name="Zhao L."/>
            <person name="Wei J.T."/>
            <person name="Ye R.Z."/>
            <person name="Que T.C."/>
            <person name="Du C.H."/>
            <person name="Zhou Y.H."/>
            <person name="Cheng J.X."/>
            <person name="Dai P.F."/>
            <person name="Guo W.B."/>
            <person name="Han X.H."/>
            <person name="Huang E.J."/>
            <person name="Li L.F."/>
            <person name="Wei W."/>
            <person name="Gao Y.C."/>
            <person name="Liu J.Z."/>
            <person name="Shao H.Z."/>
            <person name="Wang X."/>
            <person name="Wang C.C."/>
            <person name="Yang T.C."/>
            <person name="Huo Q.B."/>
            <person name="Li W."/>
            <person name="Chen H.Y."/>
            <person name="Chen S.E."/>
            <person name="Zhou L.G."/>
            <person name="Ni X.B."/>
            <person name="Tian J.H."/>
            <person name="Sheng Y."/>
            <person name="Liu T."/>
            <person name="Pan Y.S."/>
            <person name="Xia L.Y."/>
            <person name="Li J."/>
            <person name="Zhao F."/>
            <person name="Cao W.C."/>
        </authorList>
    </citation>
    <scope>NUCLEOTIDE SEQUENCE [LARGE SCALE GENOMIC DNA]</scope>
    <source>
        <strain evidence="1">Iper-2018</strain>
    </source>
</reference>
<evidence type="ECO:0000313" key="1">
    <source>
        <dbReference type="EMBL" id="KAG0413809.1"/>
    </source>
</evidence>
<dbReference type="EMBL" id="JABSTQ010011232">
    <property type="protein sequence ID" value="KAG0413809.1"/>
    <property type="molecule type" value="Genomic_DNA"/>
</dbReference>
<protein>
    <submittedName>
        <fullName evidence="1">Uncharacterized protein</fullName>
    </submittedName>
</protein>
<organism evidence="1 2">
    <name type="scientific">Ixodes persulcatus</name>
    <name type="common">Taiga tick</name>
    <dbReference type="NCBI Taxonomy" id="34615"/>
    <lineage>
        <taxon>Eukaryota</taxon>
        <taxon>Metazoa</taxon>
        <taxon>Ecdysozoa</taxon>
        <taxon>Arthropoda</taxon>
        <taxon>Chelicerata</taxon>
        <taxon>Arachnida</taxon>
        <taxon>Acari</taxon>
        <taxon>Parasitiformes</taxon>
        <taxon>Ixodida</taxon>
        <taxon>Ixodoidea</taxon>
        <taxon>Ixodidae</taxon>
        <taxon>Ixodinae</taxon>
        <taxon>Ixodes</taxon>
    </lineage>
</organism>
<sequence>MSTRHRHVTINVSTDTRTLMKFFYVLHKIFGAGRDVRRVPQYAAPREVGCFSVIGEHRDFVNGRDELKYLCMPREPNALSWNLNKGLEDAVWANFDEPERLDRLLRWITENRRERLLRAYSKPTSSGQRLYHRPFEVSLAPEGLLRMEPSATFFRVSTLRKRGREAWPNCGELWLRRTSGYDAADFAATHLAVAPAALAETDVLEFRIKEGGKGVMCLKGLGVNFVCKRGLLSTLACTPYRTRDDWLFSATRYKNTLYLCKFESESHRAWEEQNPQLAKQMHFWGHKFEQYMTSDRPGALPDTSAPLRSGDQFYVVLKGRLGSHSLLFTAEVDAIDNDVSQEPGSTAAYVEFKTARIMTHPNQERNFFG</sequence>
<accession>A0AC60P350</accession>
<comment type="caution">
    <text evidence="1">The sequence shown here is derived from an EMBL/GenBank/DDBJ whole genome shotgun (WGS) entry which is preliminary data.</text>
</comment>
<keyword evidence="2" id="KW-1185">Reference proteome</keyword>